<evidence type="ECO:0000256" key="13">
    <source>
        <dbReference type="ARBA" id="ARBA00022991"/>
    </source>
</evidence>
<dbReference type="PROSITE" id="PS50113">
    <property type="entry name" value="PAC"/>
    <property type="match status" value="2"/>
</dbReference>
<dbReference type="GO" id="GO:0006355">
    <property type="term" value="P:regulation of DNA-templated transcription"/>
    <property type="evidence" value="ECO:0007669"/>
    <property type="project" value="InterPro"/>
</dbReference>
<dbReference type="CDD" id="cd00130">
    <property type="entry name" value="PAS"/>
    <property type="match status" value="2"/>
</dbReference>
<sequence>MNEPADTSFRDAHFAAIVANSTDAIVSKDLNGVVISWNAAAERLFGWTAEEMIGESIRRIIPSDRQDEEDSILARVRAGELITKFETVRQTKAGAPVPIAVTVSPIRDAEGKIVGASKIAHDLREHSTLRQELRESQQQFAALAQNIPQLAWMADGKGWIYWYNQRWYDYTGTTLEQMQGWGWRDVHHPEHVDRVVERIQHSWDTGEVWEDTFPLRGADGEFRWFLSRANPLKDDEGNVLLWCGTNTDITEQREASERITLLMREVNHRARNMLSTVQAIVNRTASASDSELADALLRRIAALSANQNLLNEGDWVGAVVADIVASQILHVGDIAEGRIHTGRRDQVMLKPGPAEALGLAIHELATNAAKYGALANDTGEIDVTWGFEGEGEDRRFVMEWRERGGPPVEKPERKGFGTTIIERNPAFAMRADVTLDFDPAGLVWRISAPYDSAIAPDLSDISRPEAD</sequence>
<dbReference type="PANTHER" id="PTHR41523">
    <property type="entry name" value="TWO-COMPONENT SYSTEM SENSOR PROTEIN"/>
    <property type="match status" value="1"/>
</dbReference>
<evidence type="ECO:0000256" key="5">
    <source>
        <dbReference type="ARBA" id="ARBA00022606"/>
    </source>
</evidence>
<dbReference type="InterPro" id="IPR001610">
    <property type="entry name" value="PAC"/>
</dbReference>
<keyword evidence="5" id="KW-0716">Sensory transduction</keyword>
<keyword evidence="11" id="KW-0418">Kinase</keyword>
<dbReference type="InterPro" id="IPR013767">
    <property type="entry name" value="PAS_fold"/>
</dbReference>
<dbReference type="SMART" id="SM00091">
    <property type="entry name" value="PAS"/>
    <property type="match status" value="2"/>
</dbReference>
<keyword evidence="12" id="KW-0067">ATP-binding</keyword>
<dbReference type="InterPro" id="IPR000700">
    <property type="entry name" value="PAS-assoc_C"/>
</dbReference>
<keyword evidence="4" id="KW-0597">Phosphoprotein</keyword>
<evidence type="ECO:0000259" key="16">
    <source>
        <dbReference type="PROSITE" id="PS50112"/>
    </source>
</evidence>
<comment type="catalytic activity">
    <reaction evidence="1">
        <text>ATP + protein L-histidine = ADP + protein N-phospho-L-histidine.</text>
        <dbReference type="EC" id="2.7.13.3"/>
    </reaction>
</comment>
<keyword evidence="13" id="KW-0157">Chromophore</keyword>
<proteinExistence type="predicted"/>
<evidence type="ECO:0000256" key="10">
    <source>
        <dbReference type="ARBA" id="ARBA00022741"/>
    </source>
</evidence>
<feature type="domain" description="PAC" evidence="17">
    <location>
        <begin position="83"/>
        <end position="135"/>
    </location>
</feature>
<dbReference type="FunFam" id="3.30.450.20:FF:000099">
    <property type="entry name" value="Sensory box sensor histidine kinase"/>
    <property type="match status" value="1"/>
</dbReference>
<feature type="domain" description="PAS" evidence="16">
    <location>
        <begin position="10"/>
        <end position="80"/>
    </location>
</feature>
<keyword evidence="10" id="KW-0547">Nucleotide-binding</keyword>
<dbReference type="SMART" id="SM00086">
    <property type="entry name" value="PAC"/>
    <property type="match status" value="2"/>
</dbReference>
<dbReference type="InterPro" id="IPR035965">
    <property type="entry name" value="PAS-like_dom_sf"/>
</dbReference>
<dbReference type="GO" id="GO:0004673">
    <property type="term" value="F:protein histidine kinase activity"/>
    <property type="evidence" value="ECO:0007669"/>
    <property type="project" value="UniProtKB-EC"/>
</dbReference>
<dbReference type="Proteomes" id="UP000594459">
    <property type="component" value="Chromosome"/>
</dbReference>
<reference evidence="18 19" key="1">
    <citation type="submission" date="2020-11" db="EMBL/GenBank/DDBJ databases">
        <title>The genome sequence of Erythrobacter sp. 6D36.</title>
        <authorList>
            <person name="Liu Y."/>
        </authorList>
    </citation>
    <scope>NUCLEOTIDE SEQUENCE [LARGE SCALE GENOMIC DNA]</scope>
    <source>
        <strain evidence="18 19">6D36</strain>
    </source>
</reference>
<evidence type="ECO:0000256" key="7">
    <source>
        <dbReference type="ARBA" id="ARBA00022643"/>
    </source>
</evidence>
<evidence type="ECO:0000256" key="11">
    <source>
        <dbReference type="ARBA" id="ARBA00022777"/>
    </source>
</evidence>
<feature type="domain" description="PAS" evidence="16">
    <location>
        <begin position="136"/>
        <end position="206"/>
    </location>
</feature>
<evidence type="ECO:0000256" key="4">
    <source>
        <dbReference type="ARBA" id="ARBA00022553"/>
    </source>
</evidence>
<dbReference type="GO" id="GO:0009881">
    <property type="term" value="F:photoreceptor activity"/>
    <property type="evidence" value="ECO:0007669"/>
    <property type="project" value="UniProtKB-KW"/>
</dbReference>
<keyword evidence="14" id="KW-0843">Virulence</keyword>
<dbReference type="AlphaFoldDB" id="A0A7S8IUK7"/>
<keyword evidence="15" id="KW-0675">Receptor</keyword>
<keyword evidence="8" id="KW-0808">Transferase</keyword>
<dbReference type="SMART" id="SM00911">
    <property type="entry name" value="HWE_HK"/>
    <property type="match status" value="1"/>
</dbReference>
<protein>
    <recommendedName>
        <fullName evidence="2">histidine kinase</fullName>
        <ecNumber evidence="2">2.7.13.3</ecNumber>
    </recommendedName>
</protein>
<evidence type="ECO:0000313" key="19">
    <source>
        <dbReference type="Proteomes" id="UP000594459"/>
    </source>
</evidence>
<evidence type="ECO:0000256" key="9">
    <source>
        <dbReference type="ARBA" id="ARBA00022737"/>
    </source>
</evidence>
<evidence type="ECO:0000259" key="17">
    <source>
        <dbReference type="PROSITE" id="PS50113"/>
    </source>
</evidence>
<dbReference type="EC" id="2.7.13.3" evidence="2"/>
<dbReference type="SUPFAM" id="SSF55785">
    <property type="entry name" value="PYP-like sensor domain (PAS domain)"/>
    <property type="match status" value="2"/>
</dbReference>
<dbReference type="Pfam" id="PF07536">
    <property type="entry name" value="HWE_HK"/>
    <property type="match status" value="1"/>
</dbReference>
<keyword evidence="19" id="KW-1185">Reference proteome</keyword>
<dbReference type="Pfam" id="PF08447">
    <property type="entry name" value="PAS_3"/>
    <property type="match status" value="1"/>
</dbReference>
<gene>
    <name evidence="18" type="ORF">IRL76_08000</name>
</gene>
<evidence type="ECO:0000256" key="3">
    <source>
        <dbReference type="ARBA" id="ARBA00022543"/>
    </source>
</evidence>
<keyword evidence="7" id="KW-0288">FMN</keyword>
<dbReference type="PROSITE" id="PS50112">
    <property type="entry name" value="PAS"/>
    <property type="match status" value="2"/>
</dbReference>
<dbReference type="InterPro" id="IPR036890">
    <property type="entry name" value="HATPase_C_sf"/>
</dbReference>
<organism evidence="18 19">
    <name type="scientific">Qipengyuania soli</name>
    <dbReference type="NCBI Taxonomy" id="2782568"/>
    <lineage>
        <taxon>Bacteria</taxon>
        <taxon>Pseudomonadati</taxon>
        <taxon>Pseudomonadota</taxon>
        <taxon>Alphaproteobacteria</taxon>
        <taxon>Sphingomonadales</taxon>
        <taxon>Erythrobacteraceae</taxon>
        <taxon>Qipengyuania</taxon>
    </lineage>
</organism>
<evidence type="ECO:0000256" key="12">
    <source>
        <dbReference type="ARBA" id="ARBA00022840"/>
    </source>
</evidence>
<evidence type="ECO:0000256" key="2">
    <source>
        <dbReference type="ARBA" id="ARBA00012438"/>
    </source>
</evidence>
<dbReference type="InterPro" id="IPR011102">
    <property type="entry name" value="Sig_transdc_His_kinase_HWE"/>
</dbReference>
<evidence type="ECO:0000256" key="8">
    <source>
        <dbReference type="ARBA" id="ARBA00022679"/>
    </source>
</evidence>
<evidence type="ECO:0000256" key="15">
    <source>
        <dbReference type="ARBA" id="ARBA00023170"/>
    </source>
</evidence>
<accession>A0A7S8IUK7</accession>
<evidence type="ECO:0000256" key="6">
    <source>
        <dbReference type="ARBA" id="ARBA00022630"/>
    </source>
</evidence>
<dbReference type="RefSeq" id="WP_200980856.1">
    <property type="nucleotide sequence ID" value="NZ_CP064654.1"/>
</dbReference>
<dbReference type="Gene3D" id="3.30.450.20">
    <property type="entry name" value="PAS domain"/>
    <property type="match status" value="2"/>
</dbReference>
<keyword evidence="3" id="KW-0600">Photoreceptor protein</keyword>
<dbReference type="InterPro" id="IPR013655">
    <property type="entry name" value="PAS_fold_3"/>
</dbReference>
<dbReference type="InterPro" id="IPR000014">
    <property type="entry name" value="PAS"/>
</dbReference>
<dbReference type="Pfam" id="PF00989">
    <property type="entry name" value="PAS"/>
    <property type="match status" value="1"/>
</dbReference>
<keyword evidence="9" id="KW-0677">Repeat</keyword>
<keyword evidence="6" id="KW-0285">Flavoprotein</keyword>
<name>A0A7S8IUK7_9SPHN</name>
<dbReference type="PANTHER" id="PTHR41523:SF8">
    <property type="entry name" value="ETHYLENE RESPONSE SENSOR PROTEIN"/>
    <property type="match status" value="1"/>
</dbReference>
<evidence type="ECO:0000256" key="1">
    <source>
        <dbReference type="ARBA" id="ARBA00000085"/>
    </source>
</evidence>
<dbReference type="EMBL" id="CP064654">
    <property type="protein sequence ID" value="QPC97846.1"/>
    <property type="molecule type" value="Genomic_DNA"/>
</dbReference>
<dbReference type="GO" id="GO:0005524">
    <property type="term" value="F:ATP binding"/>
    <property type="evidence" value="ECO:0007669"/>
    <property type="project" value="UniProtKB-KW"/>
</dbReference>
<dbReference type="NCBIfam" id="TIGR00229">
    <property type="entry name" value="sensory_box"/>
    <property type="match status" value="2"/>
</dbReference>
<dbReference type="KEGG" id="qso:IRL76_08000"/>
<evidence type="ECO:0000256" key="14">
    <source>
        <dbReference type="ARBA" id="ARBA00023026"/>
    </source>
</evidence>
<evidence type="ECO:0000313" key="18">
    <source>
        <dbReference type="EMBL" id="QPC97846.1"/>
    </source>
</evidence>
<feature type="domain" description="PAC" evidence="17">
    <location>
        <begin position="209"/>
        <end position="261"/>
    </location>
</feature>
<dbReference type="Gene3D" id="3.30.565.10">
    <property type="entry name" value="Histidine kinase-like ATPase, C-terminal domain"/>
    <property type="match status" value="1"/>
</dbReference>